<evidence type="ECO:0000256" key="4">
    <source>
        <dbReference type="SAM" id="MobiDB-lite"/>
    </source>
</evidence>
<proteinExistence type="inferred from homology"/>
<comment type="similarity">
    <text evidence="1">Belongs to the bacterial ribosomal protein bTHX family.</text>
</comment>
<sequence>MAYVQAAAGLASSVVLVGATGGGLQLQAFRISPASAGAAVGGVSFKGGYPLVMCGRGDKRTAKGKRFRGSFGNSRPKDSTKSRGLAVTPMPPRPKKKDESEDGEYIHIDIDEILLAN</sequence>
<dbReference type="NCBIfam" id="TIGR04560">
    <property type="entry name" value="ribo_THX"/>
    <property type="match status" value="1"/>
</dbReference>
<reference evidence="5" key="1">
    <citation type="submission" date="2024-02" db="EMBL/GenBank/DDBJ databases">
        <authorList>
            <consortium name="ELIXIR-Norway"/>
            <consortium name="Elixir Norway"/>
        </authorList>
    </citation>
    <scope>NUCLEOTIDE SEQUENCE</scope>
</reference>
<evidence type="ECO:0000256" key="1">
    <source>
        <dbReference type="ARBA" id="ARBA00010834"/>
    </source>
</evidence>
<gene>
    <name evidence="5" type="ORF">CSSPTR1EN2_LOCUS4353</name>
</gene>
<dbReference type="Proteomes" id="UP001497512">
    <property type="component" value="Chromosome 12"/>
</dbReference>
<name>A0ABP0TKC8_9BRYO</name>
<dbReference type="Pfam" id="PF17067">
    <property type="entry name" value="RPS31"/>
    <property type="match status" value="1"/>
</dbReference>
<protein>
    <submittedName>
        <fullName evidence="5">Uncharacterized protein</fullName>
    </submittedName>
</protein>
<evidence type="ECO:0000313" key="6">
    <source>
        <dbReference type="Proteomes" id="UP001497512"/>
    </source>
</evidence>
<accession>A0ABP0TKC8</accession>
<evidence type="ECO:0000256" key="3">
    <source>
        <dbReference type="ARBA" id="ARBA00023274"/>
    </source>
</evidence>
<keyword evidence="3" id="KW-0687">Ribonucleoprotein</keyword>
<feature type="region of interest" description="Disordered" evidence="4">
    <location>
        <begin position="62"/>
        <end position="104"/>
    </location>
</feature>
<keyword evidence="2" id="KW-0689">Ribosomal protein</keyword>
<dbReference type="EMBL" id="OZ019904">
    <property type="protein sequence ID" value="CAK9198271.1"/>
    <property type="molecule type" value="Genomic_DNA"/>
</dbReference>
<evidence type="ECO:0000256" key="2">
    <source>
        <dbReference type="ARBA" id="ARBA00022980"/>
    </source>
</evidence>
<dbReference type="InterPro" id="IPR044695">
    <property type="entry name" value="Ribosomal_bTHXc/bTHXc_plant"/>
</dbReference>
<dbReference type="PANTHER" id="PTHR34550:SF2">
    <property type="entry name" value="SMALL RIBOSOMAL SUBUNIT PROTEIN BTHXC"/>
    <property type="match status" value="1"/>
</dbReference>
<keyword evidence="6" id="KW-1185">Reference proteome</keyword>
<organism evidence="5 6">
    <name type="scientific">Sphagnum troendelagicum</name>
    <dbReference type="NCBI Taxonomy" id="128251"/>
    <lineage>
        <taxon>Eukaryota</taxon>
        <taxon>Viridiplantae</taxon>
        <taxon>Streptophyta</taxon>
        <taxon>Embryophyta</taxon>
        <taxon>Bryophyta</taxon>
        <taxon>Sphagnophytina</taxon>
        <taxon>Sphagnopsida</taxon>
        <taxon>Sphagnales</taxon>
        <taxon>Sphagnaceae</taxon>
        <taxon>Sphagnum</taxon>
    </lineage>
</organism>
<dbReference type="PANTHER" id="PTHR34550">
    <property type="entry name" value="30S RIBOSOMAL PROTEIN S31, CHLOROPLASTIC"/>
    <property type="match status" value="1"/>
</dbReference>
<dbReference type="InterPro" id="IPR030826">
    <property type="entry name" value="Ribosomal_bTHX/bTHXc/bTHXm"/>
</dbReference>
<evidence type="ECO:0000313" key="5">
    <source>
        <dbReference type="EMBL" id="CAK9198271.1"/>
    </source>
</evidence>